<feature type="compositionally biased region" description="Polar residues" evidence="1">
    <location>
        <begin position="47"/>
        <end position="58"/>
    </location>
</feature>
<reference evidence="2 3" key="1">
    <citation type="submission" date="2017-12" db="EMBL/GenBank/DDBJ databases">
        <title>High-resolution comparative analysis of great ape genomes.</title>
        <authorList>
            <person name="Pollen A."/>
            <person name="Hastie A."/>
            <person name="Hormozdiari F."/>
            <person name="Dougherty M."/>
            <person name="Liu R."/>
            <person name="Chaisson M."/>
            <person name="Hoppe E."/>
            <person name="Hill C."/>
            <person name="Pang A."/>
            <person name="Hillier L."/>
            <person name="Baker C."/>
            <person name="Armstrong J."/>
            <person name="Shendure J."/>
            <person name="Paten B."/>
            <person name="Wilson R."/>
            <person name="Chao H."/>
            <person name="Schneider V."/>
            <person name="Ventura M."/>
            <person name="Kronenberg Z."/>
            <person name="Murali S."/>
            <person name="Gordon D."/>
            <person name="Cantsilieris S."/>
            <person name="Munson K."/>
            <person name="Nelson B."/>
            <person name="Raja A."/>
            <person name="Underwood J."/>
            <person name="Diekhans M."/>
            <person name="Fiddes I."/>
            <person name="Haussler D."/>
            <person name="Eichler E."/>
        </authorList>
    </citation>
    <scope>NUCLEOTIDE SEQUENCE [LARGE SCALE GENOMIC DNA]</scope>
    <source>
        <strain evidence="2">Yerkes chimp pedigree #C0471</strain>
    </source>
</reference>
<evidence type="ECO:0000313" key="3">
    <source>
        <dbReference type="Proteomes" id="UP000236370"/>
    </source>
</evidence>
<dbReference type="Proteomes" id="UP000236370">
    <property type="component" value="Unassembled WGS sequence"/>
</dbReference>
<protein>
    <submittedName>
        <fullName evidence="2">APEH isoform 7</fullName>
    </submittedName>
</protein>
<dbReference type="AlphaFoldDB" id="A0A2J8P9B9"/>
<evidence type="ECO:0000313" key="2">
    <source>
        <dbReference type="EMBL" id="PNI80613.1"/>
    </source>
</evidence>
<sequence>MERQTAEQRVSFRHHESCAAQGWRHGPWGREAVPGGLGEEPEAQELQPVSTGETWACL</sequence>
<organism evidence="2 3">
    <name type="scientific">Pan troglodytes</name>
    <name type="common">Chimpanzee</name>
    <dbReference type="NCBI Taxonomy" id="9598"/>
    <lineage>
        <taxon>Eukaryota</taxon>
        <taxon>Metazoa</taxon>
        <taxon>Chordata</taxon>
        <taxon>Craniata</taxon>
        <taxon>Vertebrata</taxon>
        <taxon>Euteleostomi</taxon>
        <taxon>Mammalia</taxon>
        <taxon>Eutheria</taxon>
        <taxon>Euarchontoglires</taxon>
        <taxon>Primates</taxon>
        <taxon>Haplorrhini</taxon>
        <taxon>Catarrhini</taxon>
        <taxon>Hominidae</taxon>
        <taxon>Pan</taxon>
    </lineage>
</organism>
<proteinExistence type="predicted"/>
<gene>
    <name evidence="2" type="ORF">CK820_G0005094</name>
</gene>
<comment type="caution">
    <text evidence="2">The sequence shown here is derived from an EMBL/GenBank/DDBJ whole genome shotgun (WGS) entry which is preliminary data.</text>
</comment>
<dbReference type="EMBL" id="NBAG03000218">
    <property type="protein sequence ID" value="PNI80613.1"/>
    <property type="molecule type" value="Genomic_DNA"/>
</dbReference>
<accession>A0A2J8P9B9</accession>
<name>A0A2J8P9B9_PANTR</name>
<evidence type="ECO:0000256" key="1">
    <source>
        <dbReference type="SAM" id="MobiDB-lite"/>
    </source>
</evidence>
<feature type="region of interest" description="Disordered" evidence="1">
    <location>
        <begin position="39"/>
        <end position="58"/>
    </location>
</feature>